<keyword evidence="7" id="KW-0560">Oxidoreductase</keyword>
<name>A0A0E9NAT8_SAICN</name>
<keyword evidence="8" id="KW-0238">DNA-binding</keyword>
<dbReference type="GO" id="GO:0030527">
    <property type="term" value="F:structural constituent of chromatin"/>
    <property type="evidence" value="ECO:0007669"/>
    <property type="project" value="InterPro"/>
</dbReference>
<dbReference type="Pfam" id="PF05368">
    <property type="entry name" value="NmrA"/>
    <property type="match status" value="1"/>
</dbReference>
<keyword evidence="15" id="KW-1185">Reference proteome</keyword>
<dbReference type="SUPFAM" id="SSF47113">
    <property type="entry name" value="Histone-fold"/>
    <property type="match status" value="1"/>
</dbReference>
<dbReference type="InterPro" id="IPR019809">
    <property type="entry name" value="Histone_H4_CS"/>
</dbReference>
<evidence type="ECO:0000313" key="15">
    <source>
        <dbReference type="Proteomes" id="UP000033140"/>
    </source>
</evidence>
<dbReference type="Gene3D" id="3.90.25.10">
    <property type="entry name" value="UDP-galactose 4-epimerase, domain 1"/>
    <property type="match status" value="1"/>
</dbReference>
<dbReference type="PANTHER" id="PTHR47706">
    <property type="entry name" value="NMRA-LIKE FAMILY PROTEIN"/>
    <property type="match status" value="1"/>
</dbReference>
<dbReference type="AlphaFoldDB" id="A0A0E9NAT8"/>
<keyword evidence="12" id="KW-0472">Membrane</keyword>
<dbReference type="PDBsum" id="5JXT"/>
<dbReference type="GO" id="GO:0016491">
    <property type="term" value="F:oxidoreductase activity"/>
    <property type="evidence" value="ECO:0007669"/>
    <property type="project" value="UniProtKB-KW"/>
</dbReference>
<evidence type="ECO:0000256" key="2">
    <source>
        <dbReference type="ARBA" id="ARBA00004286"/>
    </source>
</evidence>
<dbReference type="GO" id="GO:0000786">
    <property type="term" value="C:nucleosome"/>
    <property type="evidence" value="ECO:0007669"/>
    <property type="project" value="UniProtKB-KW"/>
</dbReference>
<dbReference type="PROSITE" id="PS00047">
    <property type="entry name" value="HISTONE_H4"/>
    <property type="match status" value="1"/>
</dbReference>
<keyword evidence="12" id="KW-1133">Transmembrane helix</keyword>
<evidence type="ECO:0000256" key="4">
    <source>
        <dbReference type="ARBA" id="ARBA00006564"/>
    </source>
</evidence>
<dbReference type="SMR" id="A0A0E9NAT8"/>
<accession>A0A0E9NAT8</accession>
<dbReference type="PANTHER" id="PTHR47706:SF4">
    <property type="entry name" value="NMRA-LIKE DOMAIN-CONTAINING PROTEIN"/>
    <property type="match status" value="1"/>
</dbReference>
<comment type="subcellular location">
    <subcellularLocation>
        <location evidence="2">Chromosome</location>
    </subcellularLocation>
    <subcellularLocation>
        <location evidence="1">Nucleus</location>
    </subcellularLocation>
</comment>
<organism evidence="14 15">
    <name type="scientific">Saitoella complicata (strain BCRC 22490 / CBS 7301 / JCM 7358 / NBRC 10748 / NRRL Y-17804)</name>
    <dbReference type="NCBI Taxonomy" id="698492"/>
    <lineage>
        <taxon>Eukaryota</taxon>
        <taxon>Fungi</taxon>
        <taxon>Dikarya</taxon>
        <taxon>Ascomycota</taxon>
        <taxon>Taphrinomycotina</taxon>
        <taxon>Taphrinomycotina incertae sedis</taxon>
        <taxon>Saitoella</taxon>
    </lineage>
</organism>
<gene>
    <name evidence="14" type="ORF">G7K_1157-t1</name>
</gene>
<dbReference type="GO" id="GO:0005634">
    <property type="term" value="C:nucleus"/>
    <property type="evidence" value="ECO:0007669"/>
    <property type="project" value="UniProtKB-SubCell"/>
</dbReference>
<dbReference type="Gene3D" id="3.40.50.720">
    <property type="entry name" value="NAD(P)-binding Rossmann-like Domain"/>
    <property type="match status" value="1"/>
</dbReference>
<evidence type="ECO:0007829" key="16">
    <source>
        <dbReference type="PDB" id="5JXT"/>
    </source>
</evidence>
<dbReference type="Gene3D" id="3.40.630.30">
    <property type="match status" value="1"/>
</dbReference>
<evidence type="ECO:0000256" key="7">
    <source>
        <dbReference type="ARBA" id="ARBA00023002"/>
    </source>
</evidence>
<evidence type="ECO:0000256" key="8">
    <source>
        <dbReference type="ARBA" id="ARBA00023125"/>
    </source>
</evidence>
<comment type="similarity">
    <text evidence="3">Belongs to the NmrA-type oxidoreductase family. Isoflavone reductase subfamily.</text>
</comment>
<sequence length="805" mass="89566">MPHRRSIHTPRSSWALAVNCVQPGRTRALAETDERRPKDVKMNHVDDTKLAVMAFTVRRSSPHDVTALQEIVPRHFCNYEPMSQSFDPQPCPEDLAPLIDSIIEECVPSGPSVKIMSLVAVDDNGDIAAFLLARDLRNEHAPEPIPDDAFNKKLLSTFDKMHNQAEEAKPGLHSEPWLFVEVCGVLPQATGQGVFRKLCDGMKDIYAGEGWKGLCGITAAPGVQKVLSEVWITGKLNDLEPVFVGCGNVVYGAHPPTSPSQDSLLFRKMSSKINVAVIGGLGNLGREIALASIERGHSVRVLTRSATVSDAAAVEALEKAGAVIIKVDYDTEESVLRAFDGIDTVVTLAPAFTLDAIDGQKRWIQLAIKAGVKRWVPNEFGTAPTSSLTQSPIFGLRTSLRQYLIEHQSLISHTFFYCGYFTEYITHRSGFGINLDAKTADLEGEGIAPVSWTSRRDVGKFVASALGRDESKNAEVRICGDVKSLGEVVEMFEREMETNFAVTKHTLEESETRHAEKKCSIFALIIAKGGAYVGRGGKYVEPAEHDLRGDLNLDNHVYQDWETWKVEDGVRDYVDKKKEGQEVKVSMEGGRVRRAVQIQSKTSPLGVRLILARNSRQLKYARQLTHTPPNYKYPSPPDFLQTSLNNSNPLNSTTLSIMSGRGKGGKGLGKGGAKRHRKILRDNIQGITKPAIRRLARRGGVKRISGLIYEETRGVLKTFLEAQDRHLPRRRLRSQAPGPYHLRFRWINAYIASEHCAIFFRFVLFRGGFFLFFFYTTANLGLGSFYRCSSGFLIYTTRPRFIPHL</sequence>
<comment type="caution">
    <text evidence="14">The sequence shown here is derived from an EMBL/GenBank/DDBJ whole genome shotgun (WGS) entry which is preliminary data.</text>
</comment>
<keyword evidence="5" id="KW-0158">Chromosome</keyword>
<dbReference type="InterPro" id="IPR036291">
    <property type="entry name" value="NAD(P)-bd_dom_sf"/>
</dbReference>
<dbReference type="FunFam" id="1.10.20.10:FF:000073">
    <property type="entry name" value="Histone H4"/>
    <property type="match status" value="1"/>
</dbReference>
<keyword evidence="6" id="KW-0521">NADP</keyword>
<dbReference type="GO" id="GO:0046982">
    <property type="term" value="F:protein heterodimerization activity"/>
    <property type="evidence" value="ECO:0007669"/>
    <property type="project" value="InterPro"/>
</dbReference>
<reference evidence="14 15" key="3">
    <citation type="journal article" date="2015" name="Genome Announc.">
        <title>Draft Genome Sequence of the Archiascomycetous Yeast Saitoella complicata.</title>
        <authorList>
            <person name="Yamauchi K."/>
            <person name="Kondo S."/>
            <person name="Hamamoto M."/>
            <person name="Takahashi Y."/>
            <person name="Ogura Y."/>
            <person name="Hayashi T."/>
            <person name="Nishida H."/>
        </authorList>
    </citation>
    <scope>NUCLEOTIDE SEQUENCE [LARGE SCALE GENOMIC DNA]</scope>
    <source>
        <strain evidence="14 15">NRRL Y-17804</strain>
    </source>
</reference>
<feature type="region of interest" description="Disordered" evidence="11">
    <location>
        <begin position="654"/>
        <end position="675"/>
    </location>
</feature>
<dbReference type="PRINTS" id="PR00623">
    <property type="entry name" value="HISTONEH4"/>
</dbReference>
<reference evidence="16" key="4">
    <citation type="journal article" date="2016" name="Nature">
        <title>Structure and regulation of the chromatin remodeller ISWI.</title>
        <authorList>
            <person name="Yan L."/>
            <person name="Wang L."/>
            <person name="Tian Y."/>
            <person name="Xia X."/>
            <person name="Chen Z."/>
        </authorList>
    </citation>
    <scope>X-RAY CRYSTALLOGRAPHY (3.01 ANGSTROMS) OF 659-679</scope>
</reference>
<keyword evidence="12" id="KW-0812">Transmembrane</keyword>
<reference evidence="14 15" key="1">
    <citation type="journal article" date="2011" name="J. Gen. Appl. Microbiol.">
        <title>Draft genome sequencing of the enigmatic yeast Saitoella complicata.</title>
        <authorList>
            <person name="Nishida H."/>
            <person name="Hamamoto M."/>
            <person name="Sugiyama J."/>
        </authorList>
    </citation>
    <scope>NUCLEOTIDE SEQUENCE [LARGE SCALE GENOMIC DNA]</scope>
    <source>
        <strain evidence="14 15">NRRL Y-17804</strain>
    </source>
</reference>
<evidence type="ECO:0000256" key="1">
    <source>
        <dbReference type="ARBA" id="ARBA00004123"/>
    </source>
</evidence>
<dbReference type="InterPro" id="IPR008030">
    <property type="entry name" value="NmrA-like"/>
</dbReference>
<dbReference type="GO" id="GO:0003677">
    <property type="term" value="F:DNA binding"/>
    <property type="evidence" value="ECO:0007669"/>
    <property type="project" value="UniProtKB-KW"/>
</dbReference>
<dbReference type="InterPro" id="IPR051609">
    <property type="entry name" value="NmrA/Isoflavone_reductase-like"/>
</dbReference>
<feature type="domain" description="NmrA-like" evidence="13">
    <location>
        <begin position="274"/>
        <end position="504"/>
    </location>
</feature>
<dbReference type="SUPFAM" id="SSF51735">
    <property type="entry name" value="NAD(P)-binding Rossmann-fold domains"/>
    <property type="match status" value="1"/>
</dbReference>
<evidence type="ECO:0000313" key="14">
    <source>
        <dbReference type="EMBL" id="GAO46939.1"/>
    </source>
</evidence>
<evidence type="ECO:0000256" key="5">
    <source>
        <dbReference type="ARBA" id="ARBA00022454"/>
    </source>
</evidence>
<keyword evidence="9" id="KW-0539">Nucleus</keyword>
<evidence type="ECO:0000256" key="10">
    <source>
        <dbReference type="ARBA" id="ARBA00023269"/>
    </source>
</evidence>
<proteinExistence type="evidence at protein level"/>
<evidence type="ECO:0000256" key="11">
    <source>
        <dbReference type="SAM" id="MobiDB-lite"/>
    </source>
</evidence>
<dbReference type="PDB" id="5JXT">
    <property type="method" value="X-ray"/>
    <property type="resolution" value="3.01 A"/>
    <property type="chains" value="Q/R/S/T/U/V/W=659-679"/>
</dbReference>
<dbReference type="InterPro" id="IPR001951">
    <property type="entry name" value="Histone_H4"/>
</dbReference>
<dbReference type="InterPro" id="IPR009072">
    <property type="entry name" value="Histone-fold"/>
</dbReference>
<evidence type="ECO:0000256" key="3">
    <source>
        <dbReference type="ARBA" id="ARBA00005725"/>
    </source>
</evidence>
<reference evidence="14 15" key="2">
    <citation type="journal article" date="2014" name="J. Gen. Appl. Microbiol.">
        <title>The early diverging ascomycetous budding yeast Saitoella complicata has three histone deacetylases belonging to the Clr6, Hos2, and Rpd3 lineages.</title>
        <authorList>
            <person name="Nishida H."/>
            <person name="Matsumoto T."/>
            <person name="Kondo S."/>
            <person name="Hamamoto M."/>
            <person name="Yoshikawa H."/>
        </authorList>
    </citation>
    <scope>NUCLEOTIDE SEQUENCE [LARGE SCALE GENOMIC DNA]</scope>
    <source>
        <strain evidence="14 15">NRRL Y-17804</strain>
    </source>
</reference>
<evidence type="ECO:0000256" key="12">
    <source>
        <dbReference type="SAM" id="Phobius"/>
    </source>
</evidence>
<dbReference type="InterPro" id="IPR016181">
    <property type="entry name" value="Acyl_CoA_acyltransferase"/>
</dbReference>
<dbReference type="Proteomes" id="UP000033140">
    <property type="component" value="Unassembled WGS sequence"/>
</dbReference>
<evidence type="ECO:0000256" key="6">
    <source>
        <dbReference type="ARBA" id="ARBA00022857"/>
    </source>
</evidence>
<keyword evidence="16" id="KW-0002">3D-structure</keyword>
<dbReference type="SUPFAM" id="SSF55729">
    <property type="entry name" value="Acyl-CoA N-acyltransferases (Nat)"/>
    <property type="match status" value="1"/>
</dbReference>
<feature type="transmembrane region" description="Helical" evidence="12">
    <location>
        <begin position="758"/>
        <end position="777"/>
    </location>
</feature>
<protein>
    <recommendedName>
        <fullName evidence="13">NmrA-like domain-containing protein</fullName>
    </recommendedName>
</protein>
<feature type="compositionally biased region" description="Gly residues" evidence="11">
    <location>
        <begin position="661"/>
        <end position="671"/>
    </location>
</feature>
<dbReference type="EMBL" id="BACD03000006">
    <property type="protein sequence ID" value="GAO46939.1"/>
    <property type="molecule type" value="Genomic_DNA"/>
</dbReference>
<evidence type="ECO:0000256" key="9">
    <source>
        <dbReference type="ARBA" id="ARBA00023242"/>
    </source>
</evidence>
<comment type="similarity">
    <text evidence="4">Belongs to the histone H4 family.</text>
</comment>
<dbReference type="STRING" id="698492.A0A0E9NAT8"/>
<dbReference type="CDD" id="cd22912">
    <property type="entry name" value="HFD_H4"/>
    <property type="match status" value="1"/>
</dbReference>
<dbReference type="Gene3D" id="1.10.20.10">
    <property type="entry name" value="Histone, subunit A"/>
    <property type="match status" value="1"/>
</dbReference>
<keyword evidence="10" id="KW-0544">Nucleosome core</keyword>
<evidence type="ECO:0000259" key="13">
    <source>
        <dbReference type="Pfam" id="PF05368"/>
    </source>
</evidence>